<evidence type="ECO:0008006" key="4">
    <source>
        <dbReference type="Google" id="ProtNLM"/>
    </source>
</evidence>
<keyword evidence="3" id="KW-1185">Reference proteome</keyword>
<dbReference type="EMBL" id="JARJCM010000065">
    <property type="protein sequence ID" value="KAJ7033383.1"/>
    <property type="molecule type" value="Genomic_DNA"/>
</dbReference>
<name>A0AAD6WZK9_9AGAR</name>
<dbReference type="Proteomes" id="UP001218188">
    <property type="component" value="Unassembled WGS sequence"/>
</dbReference>
<reference evidence="2" key="1">
    <citation type="submission" date="2023-03" db="EMBL/GenBank/DDBJ databases">
        <title>Massive genome expansion in bonnet fungi (Mycena s.s.) driven by repeated elements and novel gene families across ecological guilds.</title>
        <authorList>
            <consortium name="Lawrence Berkeley National Laboratory"/>
            <person name="Harder C.B."/>
            <person name="Miyauchi S."/>
            <person name="Viragh M."/>
            <person name="Kuo A."/>
            <person name="Thoen E."/>
            <person name="Andreopoulos B."/>
            <person name="Lu D."/>
            <person name="Skrede I."/>
            <person name="Drula E."/>
            <person name="Henrissat B."/>
            <person name="Morin E."/>
            <person name="Kohler A."/>
            <person name="Barry K."/>
            <person name="LaButti K."/>
            <person name="Morin E."/>
            <person name="Salamov A."/>
            <person name="Lipzen A."/>
            <person name="Mereny Z."/>
            <person name="Hegedus B."/>
            <person name="Baldrian P."/>
            <person name="Stursova M."/>
            <person name="Weitz H."/>
            <person name="Taylor A."/>
            <person name="Grigoriev I.V."/>
            <person name="Nagy L.G."/>
            <person name="Martin F."/>
            <person name="Kauserud H."/>
        </authorList>
    </citation>
    <scope>NUCLEOTIDE SEQUENCE</scope>
    <source>
        <strain evidence="2">CBHHK200</strain>
    </source>
</reference>
<keyword evidence="1" id="KW-0732">Signal</keyword>
<dbReference type="AlphaFoldDB" id="A0AAD6WZK9"/>
<feature type="signal peptide" evidence="1">
    <location>
        <begin position="1"/>
        <end position="26"/>
    </location>
</feature>
<comment type="caution">
    <text evidence="2">The sequence shown here is derived from an EMBL/GenBank/DDBJ whole genome shotgun (WGS) entry which is preliminary data.</text>
</comment>
<gene>
    <name evidence="2" type="ORF">C8F04DRAFT_1104560</name>
</gene>
<evidence type="ECO:0000313" key="2">
    <source>
        <dbReference type="EMBL" id="KAJ7033383.1"/>
    </source>
</evidence>
<organism evidence="2 3">
    <name type="scientific">Mycena alexandri</name>
    <dbReference type="NCBI Taxonomy" id="1745969"/>
    <lineage>
        <taxon>Eukaryota</taxon>
        <taxon>Fungi</taxon>
        <taxon>Dikarya</taxon>
        <taxon>Basidiomycota</taxon>
        <taxon>Agaricomycotina</taxon>
        <taxon>Agaricomycetes</taxon>
        <taxon>Agaricomycetidae</taxon>
        <taxon>Agaricales</taxon>
        <taxon>Marasmiineae</taxon>
        <taxon>Mycenaceae</taxon>
        <taxon>Mycena</taxon>
    </lineage>
</organism>
<protein>
    <recommendedName>
        <fullName evidence="4">Secreted protein</fullName>
    </recommendedName>
</protein>
<proteinExistence type="predicted"/>
<sequence>MSSLTFLSATSLMALSSFCGIPTSLATWSTPWFTSLSAVRSTPSPGWASCPNLFSAAPSTLSMRPDMNIRWGGGKWCEWVVGWALELQLEMSTYIASPGAF</sequence>
<evidence type="ECO:0000313" key="3">
    <source>
        <dbReference type="Proteomes" id="UP001218188"/>
    </source>
</evidence>
<accession>A0AAD6WZK9</accession>
<feature type="chain" id="PRO_5042254980" description="Secreted protein" evidence="1">
    <location>
        <begin position="27"/>
        <end position="101"/>
    </location>
</feature>
<evidence type="ECO:0000256" key="1">
    <source>
        <dbReference type="SAM" id="SignalP"/>
    </source>
</evidence>